<dbReference type="OrthoDB" id="4307815at2"/>
<evidence type="ECO:0000313" key="3">
    <source>
        <dbReference type="Proteomes" id="UP000179636"/>
    </source>
</evidence>
<dbReference type="AlphaFoldDB" id="A0A1Q9WG97"/>
<name>A0A1Q9WG97_9MYCO</name>
<sequence length="135" mass="14035">MKQHDPGGALFTSVGLLAVAFYFSEGGPTWLVFGGAAAIVVGLRKIWSDVQREEREGVAPASLVAKRVRFAGTDFMILDDSSPSLVSARTGGRATVTASSSGKIGTLFVGFDADGNLVEAATEATPWDSAQLLVS</sequence>
<reference evidence="2 3" key="1">
    <citation type="submission" date="2016-10" db="EMBL/GenBank/DDBJ databases">
        <title>Evaluation of Human, Animal and Environmental Mycobacterium chelonae Isolates by Core Genome Phylogenomic Analysis, Targeted Gene Comparison, and Anti-microbial Susceptibility Patterns: A Tale of Mistaken Identities.</title>
        <authorList>
            <person name="Fogelson S.B."/>
            <person name="Camus A.C."/>
            <person name="Lorenz W."/>
            <person name="Vasireddy R."/>
            <person name="Vasireddy S."/>
            <person name="Smith T."/>
            <person name="Brown-Elliott B.A."/>
            <person name="Wallace R.J.Jr."/>
            <person name="Hasan N.A."/>
            <person name="Reischl U."/>
            <person name="Sanchez S."/>
        </authorList>
    </citation>
    <scope>NUCLEOTIDE SEQUENCE [LARGE SCALE GENOMIC DNA]</scope>
    <source>
        <strain evidence="2 3">24999</strain>
    </source>
</reference>
<protein>
    <submittedName>
        <fullName evidence="2">Uncharacterized protein</fullName>
    </submittedName>
</protein>
<dbReference type="Proteomes" id="UP000179636">
    <property type="component" value="Unassembled WGS sequence"/>
</dbReference>
<keyword evidence="1" id="KW-0812">Transmembrane</keyword>
<feature type="transmembrane region" description="Helical" evidence="1">
    <location>
        <begin position="30"/>
        <end position="47"/>
    </location>
</feature>
<proteinExistence type="predicted"/>
<accession>A0A1S1JV56</accession>
<keyword evidence="1" id="KW-1133">Transmembrane helix</keyword>
<evidence type="ECO:0000256" key="1">
    <source>
        <dbReference type="SAM" id="Phobius"/>
    </source>
</evidence>
<gene>
    <name evidence="2" type="ORF">BKG61_24300</name>
</gene>
<keyword evidence="3" id="KW-1185">Reference proteome</keyword>
<keyword evidence="1" id="KW-0472">Membrane</keyword>
<comment type="caution">
    <text evidence="2">The sequence shown here is derived from an EMBL/GenBank/DDBJ whole genome shotgun (WGS) entry which is preliminary data.</text>
</comment>
<dbReference type="RefSeq" id="WP_019345527.1">
    <property type="nucleotide sequence ID" value="NZ_MLCL01000022.1"/>
</dbReference>
<evidence type="ECO:0000313" key="2">
    <source>
        <dbReference type="EMBL" id="OHT92474.1"/>
    </source>
</evidence>
<dbReference type="EMBL" id="MLHV01000029">
    <property type="protein sequence ID" value="OHT92474.1"/>
    <property type="molecule type" value="Genomic_DNA"/>
</dbReference>
<dbReference type="STRING" id="1908205.BKG60_05110"/>
<accession>A0A1Q9WG97</accession>
<organism evidence="2 3">
    <name type="scientific">Mycobacterium syngnathidarum</name>
    <dbReference type="NCBI Taxonomy" id="1908205"/>
    <lineage>
        <taxon>Bacteria</taxon>
        <taxon>Bacillati</taxon>
        <taxon>Actinomycetota</taxon>
        <taxon>Actinomycetes</taxon>
        <taxon>Mycobacteriales</taxon>
        <taxon>Mycobacteriaceae</taxon>
        <taxon>Mycobacterium</taxon>
    </lineage>
</organism>